<sequence length="622" mass="70306">MKFKLSLTFFLFLFLYQTANSQNQPLKAYGAIPTQDQVDWQQMEYYMFTHFGPNTFTDVEWGNGKEDPKVFNPTNVDCRQWAATAKAAGMKGIIITAKHHDGFCLWPSKYSTHTVRESLWKDGKGDLLKELSEACREYGLKFGVYLSPWDQNHPAYGTPEYNQVFANTLNEVLSGYGEVFEQWFDGANGEGKDGKKQVYDWNLFHNTVYRNQPQAVIFSDVGPGCRWMGNEQGVAGKTNWSTLNIKGYEPGRGAPSVDILNTGVQGGEAWVPAETDVSIRPGWFYSPSTDDKVKSVDKLMDIYYTSVGRNSNLLLNVPPDRTGRIHANDSIRLMEFRKAREESFGKDLIEGAEIKASNVRDNAVQYSVANLLDDNYNTYWATDDSELNPSIEIDLKQVKTFNRLALQEYIPLGQRVASFSVKYWDNGVWKDLTEATTIGYKRILRFPTISTQKLKISLTALACPLISKVSLYNAPESFSATEGVNKENNKSLSTSKWKLVSPVADLSKITDTDDNTFLEVKKKTPLVIDLGEAELIKGFTYIPFNKVQSSNILRYNFYISLDGKSWTQVKKNAIFNNIANNPVKQDVTLFATKSEKARYIKLEPIETVDSGDNYFVAGIKLF</sequence>
<feature type="domain" description="F5/8 type C" evidence="7">
    <location>
        <begin position="473"/>
        <end position="622"/>
    </location>
</feature>
<dbReference type="GO" id="GO:0016139">
    <property type="term" value="P:glycoside catabolic process"/>
    <property type="evidence" value="ECO:0007669"/>
    <property type="project" value="TreeGrafter"/>
</dbReference>
<reference evidence="8 9" key="1">
    <citation type="submission" date="2011-04" db="EMBL/GenBank/DDBJ databases">
        <title>The Genome Sequence of Dysgonomonas mossii DSM 22836.</title>
        <authorList>
            <consortium name="The Broad Institute Genome Sequencing Platform"/>
            <person name="Earl A."/>
            <person name="Ward D."/>
            <person name="Feldgarden M."/>
            <person name="Gevers D."/>
            <person name="Pudlo N."/>
            <person name="Martens E."/>
            <person name="Allen-Vercoe E."/>
            <person name="Young S.K."/>
            <person name="Zeng Q."/>
            <person name="Gargeya S."/>
            <person name="Fitzgerald M."/>
            <person name="Haas B."/>
            <person name="Abouelleil A."/>
            <person name="Alvarado L."/>
            <person name="Arachchi H.M."/>
            <person name="Berlin A."/>
            <person name="Brown A."/>
            <person name="Chapman S.B."/>
            <person name="Chen Z."/>
            <person name="Dunbar C."/>
            <person name="Freedman E."/>
            <person name="Gearin G."/>
            <person name="Gellesch M."/>
            <person name="Goldberg J."/>
            <person name="Griggs A."/>
            <person name="Gujja S."/>
            <person name="Heiman D."/>
            <person name="Howarth C."/>
            <person name="Larson L."/>
            <person name="Lui A."/>
            <person name="MacDonald P.J.P."/>
            <person name="Mehta T."/>
            <person name="Montmayeur A."/>
            <person name="Murphy C."/>
            <person name="Neiman D."/>
            <person name="Pearson M."/>
            <person name="Priest M."/>
            <person name="Roberts A."/>
            <person name="Saif S."/>
            <person name="Shea T."/>
            <person name="Shenoy N."/>
            <person name="Sisk P."/>
            <person name="Stolte C."/>
            <person name="Sykes S."/>
            <person name="Yandava C."/>
            <person name="Wortman J."/>
            <person name="Nusbaum C."/>
            <person name="Birren B."/>
        </authorList>
    </citation>
    <scope>NUCLEOTIDE SEQUENCE [LARGE SCALE GENOMIC DNA]</scope>
    <source>
        <strain evidence="8 9">DSM 22836</strain>
    </source>
</reference>
<evidence type="ECO:0000259" key="7">
    <source>
        <dbReference type="PROSITE" id="PS50022"/>
    </source>
</evidence>
<dbReference type="Pfam" id="PF00754">
    <property type="entry name" value="F5_F8_type_C"/>
    <property type="match status" value="2"/>
</dbReference>
<dbReference type="HOGENOM" id="CLU_002934_7_0_10"/>
<dbReference type="OrthoDB" id="1389336at2"/>
<gene>
    <name evidence="8" type="ORF">HMPREF9456_01875</name>
</gene>
<dbReference type="GO" id="GO:0004560">
    <property type="term" value="F:alpha-L-fucosidase activity"/>
    <property type="evidence" value="ECO:0007669"/>
    <property type="project" value="InterPro"/>
</dbReference>
<dbReference type="InterPro" id="IPR008979">
    <property type="entry name" value="Galactose-bd-like_sf"/>
</dbReference>
<keyword evidence="5" id="KW-0326">Glycosidase</keyword>
<evidence type="ECO:0000256" key="2">
    <source>
        <dbReference type="ARBA" id="ARBA00012662"/>
    </source>
</evidence>
<evidence type="ECO:0000313" key="8">
    <source>
        <dbReference type="EMBL" id="EGK03808.1"/>
    </source>
</evidence>
<dbReference type="Proteomes" id="UP000006420">
    <property type="component" value="Unassembled WGS sequence"/>
</dbReference>
<feature type="domain" description="F5/8 type C" evidence="7">
    <location>
        <begin position="337"/>
        <end position="438"/>
    </location>
</feature>
<dbReference type="InterPro" id="IPR017853">
    <property type="entry name" value="GH"/>
</dbReference>
<dbReference type="EC" id="3.2.1.51" evidence="2"/>
<dbReference type="SMART" id="SM00812">
    <property type="entry name" value="Alpha_L_fucos"/>
    <property type="match status" value="1"/>
</dbReference>
<keyword evidence="3 6" id="KW-0732">Signal</keyword>
<evidence type="ECO:0000256" key="1">
    <source>
        <dbReference type="ARBA" id="ARBA00007951"/>
    </source>
</evidence>
<dbReference type="RefSeq" id="WP_006843246.1">
    <property type="nucleotide sequence ID" value="NZ_AQWJ01000003.1"/>
</dbReference>
<dbReference type="PANTHER" id="PTHR10030">
    <property type="entry name" value="ALPHA-L-FUCOSIDASE"/>
    <property type="match status" value="1"/>
</dbReference>
<evidence type="ECO:0000256" key="3">
    <source>
        <dbReference type="ARBA" id="ARBA00022729"/>
    </source>
</evidence>
<evidence type="ECO:0000256" key="4">
    <source>
        <dbReference type="ARBA" id="ARBA00022801"/>
    </source>
</evidence>
<protein>
    <recommendedName>
        <fullName evidence="2">alpha-L-fucosidase</fullName>
        <ecNumber evidence="2">3.2.1.51</ecNumber>
    </recommendedName>
</protein>
<evidence type="ECO:0000313" key="9">
    <source>
        <dbReference type="Proteomes" id="UP000006420"/>
    </source>
</evidence>
<dbReference type="GO" id="GO:0005764">
    <property type="term" value="C:lysosome"/>
    <property type="evidence" value="ECO:0007669"/>
    <property type="project" value="TreeGrafter"/>
</dbReference>
<name>F8X0B3_9BACT</name>
<dbReference type="SUPFAM" id="SSF51445">
    <property type="entry name" value="(Trans)glycosidases"/>
    <property type="match status" value="1"/>
</dbReference>
<evidence type="ECO:0000256" key="5">
    <source>
        <dbReference type="ARBA" id="ARBA00023295"/>
    </source>
</evidence>
<dbReference type="InterPro" id="IPR057739">
    <property type="entry name" value="Glyco_hydro_29_N"/>
</dbReference>
<dbReference type="PANTHER" id="PTHR10030:SF37">
    <property type="entry name" value="ALPHA-L-FUCOSIDASE-RELATED"/>
    <property type="match status" value="1"/>
</dbReference>
<accession>F8X0B3</accession>
<proteinExistence type="inferred from homology"/>
<dbReference type="GeneID" id="78082518"/>
<organism evidence="8 9">
    <name type="scientific">Dysgonomonas mossii DSM 22836</name>
    <dbReference type="NCBI Taxonomy" id="742767"/>
    <lineage>
        <taxon>Bacteria</taxon>
        <taxon>Pseudomonadati</taxon>
        <taxon>Bacteroidota</taxon>
        <taxon>Bacteroidia</taxon>
        <taxon>Bacteroidales</taxon>
        <taxon>Dysgonomonadaceae</taxon>
        <taxon>Dysgonomonas</taxon>
    </lineage>
</organism>
<dbReference type="AlphaFoldDB" id="F8X0B3"/>
<dbReference type="eggNOG" id="COG3669">
    <property type="taxonomic scope" value="Bacteria"/>
</dbReference>
<dbReference type="InterPro" id="IPR000933">
    <property type="entry name" value="Glyco_hydro_29"/>
</dbReference>
<dbReference type="InterPro" id="IPR000421">
    <property type="entry name" value="FA58C"/>
</dbReference>
<dbReference type="PROSITE" id="PS50022">
    <property type="entry name" value="FA58C_3"/>
    <property type="match status" value="2"/>
</dbReference>
<comment type="caution">
    <text evidence="8">The sequence shown here is derived from an EMBL/GenBank/DDBJ whole genome shotgun (WGS) entry which is preliminary data.</text>
</comment>
<feature type="chain" id="PRO_5003380085" description="alpha-L-fucosidase" evidence="6">
    <location>
        <begin position="22"/>
        <end position="622"/>
    </location>
</feature>
<dbReference type="STRING" id="742767.HMPREF9456_01875"/>
<evidence type="ECO:0000256" key="6">
    <source>
        <dbReference type="SAM" id="SignalP"/>
    </source>
</evidence>
<comment type="similarity">
    <text evidence="1">Belongs to the glycosyl hydrolase 29 family.</text>
</comment>
<dbReference type="EMBL" id="ADLW01000006">
    <property type="protein sequence ID" value="EGK03808.1"/>
    <property type="molecule type" value="Genomic_DNA"/>
</dbReference>
<dbReference type="Gene3D" id="2.60.120.260">
    <property type="entry name" value="Galactose-binding domain-like"/>
    <property type="match status" value="2"/>
</dbReference>
<dbReference type="SUPFAM" id="SSF49785">
    <property type="entry name" value="Galactose-binding domain-like"/>
    <property type="match status" value="2"/>
</dbReference>
<dbReference type="Pfam" id="PF01120">
    <property type="entry name" value="Alpha_L_fucos"/>
    <property type="match status" value="1"/>
</dbReference>
<keyword evidence="4" id="KW-0378">Hydrolase</keyword>
<dbReference type="GO" id="GO:0006004">
    <property type="term" value="P:fucose metabolic process"/>
    <property type="evidence" value="ECO:0007669"/>
    <property type="project" value="TreeGrafter"/>
</dbReference>
<dbReference type="FunFam" id="3.20.20.80:FF:000052">
    <property type="entry name" value="Putative alpha-L-fucosidase 1"/>
    <property type="match status" value="1"/>
</dbReference>
<feature type="signal peptide" evidence="6">
    <location>
        <begin position="1"/>
        <end position="21"/>
    </location>
</feature>
<keyword evidence="9" id="KW-1185">Reference proteome</keyword>
<dbReference type="Gene3D" id="3.20.20.80">
    <property type="entry name" value="Glycosidases"/>
    <property type="match status" value="1"/>
</dbReference>